<reference evidence="1" key="2">
    <citation type="journal article" date="2020" name="Nat. Commun.">
        <title>Large-scale genome sequencing of mycorrhizal fungi provides insights into the early evolution of symbiotic traits.</title>
        <authorList>
            <person name="Miyauchi S."/>
            <person name="Kiss E."/>
            <person name="Kuo A."/>
            <person name="Drula E."/>
            <person name="Kohler A."/>
            <person name="Sanchez-Garcia M."/>
            <person name="Morin E."/>
            <person name="Andreopoulos B."/>
            <person name="Barry K.W."/>
            <person name="Bonito G."/>
            <person name="Buee M."/>
            <person name="Carver A."/>
            <person name="Chen C."/>
            <person name="Cichocki N."/>
            <person name="Clum A."/>
            <person name="Culley D."/>
            <person name="Crous P.W."/>
            <person name="Fauchery L."/>
            <person name="Girlanda M."/>
            <person name="Hayes R.D."/>
            <person name="Keri Z."/>
            <person name="LaButti K."/>
            <person name="Lipzen A."/>
            <person name="Lombard V."/>
            <person name="Magnuson J."/>
            <person name="Maillard F."/>
            <person name="Murat C."/>
            <person name="Nolan M."/>
            <person name="Ohm R.A."/>
            <person name="Pangilinan J."/>
            <person name="Pereira M.F."/>
            <person name="Perotto S."/>
            <person name="Peter M."/>
            <person name="Pfister S."/>
            <person name="Riley R."/>
            <person name="Sitrit Y."/>
            <person name="Stielow J.B."/>
            <person name="Szollosi G."/>
            <person name="Zifcakova L."/>
            <person name="Stursova M."/>
            <person name="Spatafora J.W."/>
            <person name="Tedersoo L."/>
            <person name="Vaario L.M."/>
            <person name="Yamada A."/>
            <person name="Yan M."/>
            <person name="Wang P."/>
            <person name="Xu J."/>
            <person name="Bruns T."/>
            <person name="Baldrian P."/>
            <person name="Vilgalys R."/>
            <person name="Dunand C."/>
            <person name="Henrissat B."/>
            <person name="Grigoriev I.V."/>
            <person name="Hibbett D."/>
            <person name="Nagy L.G."/>
            <person name="Martin F.M."/>
        </authorList>
    </citation>
    <scope>NUCLEOTIDE SEQUENCE</scope>
    <source>
        <strain evidence="1">P2</strain>
    </source>
</reference>
<accession>A0ACB6YXD4</accession>
<sequence>MAVCFILLFVDTKGGKPSLWEDRAAHIGASQVPIVVALAGKNNIVSLLTGIGHERLNILHRASSRVCLLLLWLHALTRYFNV</sequence>
<keyword evidence="2" id="KW-1185">Reference proteome</keyword>
<reference evidence="1" key="1">
    <citation type="submission" date="2019-10" db="EMBL/GenBank/DDBJ databases">
        <authorList>
            <consortium name="DOE Joint Genome Institute"/>
            <person name="Kuo A."/>
            <person name="Miyauchi S."/>
            <person name="Kiss E."/>
            <person name="Drula E."/>
            <person name="Kohler A."/>
            <person name="Sanchez-Garcia M."/>
            <person name="Andreopoulos B."/>
            <person name="Barry K.W."/>
            <person name="Bonito G."/>
            <person name="Buee M."/>
            <person name="Carver A."/>
            <person name="Chen C."/>
            <person name="Cichocki N."/>
            <person name="Clum A."/>
            <person name="Culley D."/>
            <person name="Crous P.W."/>
            <person name="Fauchery L."/>
            <person name="Girlanda M."/>
            <person name="Hayes R."/>
            <person name="Keri Z."/>
            <person name="Labutti K."/>
            <person name="Lipzen A."/>
            <person name="Lombard V."/>
            <person name="Magnuson J."/>
            <person name="Maillard F."/>
            <person name="Morin E."/>
            <person name="Murat C."/>
            <person name="Nolan M."/>
            <person name="Ohm R."/>
            <person name="Pangilinan J."/>
            <person name="Pereira M."/>
            <person name="Perotto S."/>
            <person name="Peter M."/>
            <person name="Riley R."/>
            <person name="Sitrit Y."/>
            <person name="Stielow B."/>
            <person name="Szollosi G."/>
            <person name="Zifcakova L."/>
            <person name="Stursova M."/>
            <person name="Spatafora J.W."/>
            <person name="Tedersoo L."/>
            <person name="Vaario L.-M."/>
            <person name="Yamada A."/>
            <person name="Yan M."/>
            <person name="Wang P."/>
            <person name="Xu J."/>
            <person name="Bruns T."/>
            <person name="Baldrian P."/>
            <person name="Vilgalys R."/>
            <person name="Henrissat B."/>
            <person name="Grigoriev I.V."/>
            <person name="Hibbett D."/>
            <person name="Nagy L.G."/>
            <person name="Martin F.M."/>
        </authorList>
    </citation>
    <scope>NUCLEOTIDE SEQUENCE</scope>
    <source>
        <strain evidence="1">P2</strain>
    </source>
</reference>
<name>A0ACB6YXD4_THEGA</name>
<evidence type="ECO:0000313" key="1">
    <source>
        <dbReference type="EMBL" id="KAF9641853.1"/>
    </source>
</evidence>
<dbReference type="Proteomes" id="UP000886501">
    <property type="component" value="Unassembled WGS sequence"/>
</dbReference>
<comment type="caution">
    <text evidence="1">The sequence shown here is derived from an EMBL/GenBank/DDBJ whole genome shotgun (WGS) entry which is preliminary data.</text>
</comment>
<proteinExistence type="predicted"/>
<evidence type="ECO:0000313" key="2">
    <source>
        <dbReference type="Proteomes" id="UP000886501"/>
    </source>
</evidence>
<protein>
    <submittedName>
        <fullName evidence="1">Uncharacterized protein</fullName>
    </submittedName>
</protein>
<organism evidence="1 2">
    <name type="scientific">Thelephora ganbajun</name>
    <name type="common">Ganba fungus</name>
    <dbReference type="NCBI Taxonomy" id="370292"/>
    <lineage>
        <taxon>Eukaryota</taxon>
        <taxon>Fungi</taxon>
        <taxon>Dikarya</taxon>
        <taxon>Basidiomycota</taxon>
        <taxon>Agaricomycotina</taxon>
        <taxon>Agaricomycetes</taxon>
        <taxon>Thelephorales</taxon>
        <taxon>Thelephoraceae</taxon>
        <taxon>Thelephora</taxon>
    </lineage>
</organism>
<gene>
    <name evidence="1" type="ORF">BDM02DRAFT_3177017</name>
</gene>
<dbReference type="EMBL" id="MU119067">
    <property type="protein sequence ID" value="KAF9641853.1"/>
    <property type="molecule type" value="Genomic_DNA"/>
</dbReference>